<gene>
    <name evidence="14" type="primary">uppP</name>
    <name evidence="15" type="ORF">ENO59_09455</name>
</gene>
<evidence type="ECO:0000256" key="13">
    <source>
        <dbReference type="ARBA" id="ARBA00047594"/>
    </source>
</evidence>
<dbReference type="GO" id="GO:0050380">
    <property type="term" value="F:undecaprenyl-diphosphatase activity"/>
    <property type="evidence" value="ECO:0007669"/>
    <property type="project" value="UniProtKB-UniRule"/>
</dbReference>
<dbReference type="GO" id="GO:0009252">
    <property type="term" value="P:peptidoglycan biosynthetic process"/>
    <property type="evidence" value="ECO:0007669"/>
    <property type="project" value="UniProtKB-KW"/>
</dbReference>
<dbReference type="EC" id="3.6.1.27" evidence="3 14"/>
<comment type="subcellular location">
    <subcellularLocation>
        <location evidence="1 14">Cell membrane</location>
        <topology evidence="1 14">Multi-pass membrane protein</topology>
    </subcellularLocation>
</comment>
<evidence type="ECO:0000256" key="12">
    <source>
        <dbReference type="ARBA" id="ARBA00032932"/>
    </source>
</evidence>
<keyword evidence="14" id="KW-0573">Peptidoglycan synthesis</keyword>
<feature type="transmembrane region" description="Helical" evidence="14">
    <location>
        <begin position="188"/>
        <end position="206"/>
    </location>
</feature>
<dbReference type="HAMAP" id="MF_01006">
    <property type="entry name" value="Undec_diphosphatase"/>
    <property type="match status" value="1"/>
</dbReference>
<evidence type="ECO:0000256" key="14">
    <source>
        <dbReference type="HAMAP-Rule" id="MF_01006"/>
    </source>
</evidence>
<evidence type="ECO:0000256" key="5">
    <source>
        <dbReference type="ARBA" id="ARBA00022475"/>
    </source>
</evidence>
<comment type="miscellaneous">
    <text evidence="14">Bacitracin is thought to be involved in the inhibition of peptidoglycan synthesis by sequestering undecaprenyl diphosphate, thereby reducing the pool of lipid carrier available.</text>
</comment>
<evidence type="ECO:0000256" key="7">
    <source>
        <dbReference type="ARBA" id="ARBA00022801"/>
    </source>
</evidence>
<keyword evidence="9 14" id="KW-0472">Membrane</keyword>
<keyword evidence="6 14" id="KW-0812">Transmembrane</keyword>
<evidence type="ECO:0000256" key="2">
    <source>
        <dbReference type="ARBA" id="ARBA00010621"/>
    </source>
</evidence>
<evidence type="ECO:0000256" key="8">
    <source>
        <dbReference type="ARBA" id="ARBA00022989"/>
    </source>
</evidence>
<dbReference type="EMBL" id="DSGB01000006">
    <property type="protein sequence ID" value="HER96723.1"/>
    <property type="molecule type" value="Genomic_DNA"/>
</dbReference>
<evidence type="ECO:0000256" key="4">
    <source>
        <dbReference type="ARBA" id="ARBA00021581"/>
    </source>
</evidence>
<keyword evidence="8 14" id="KW-1133">Transmembrane helix</keyword>
<dbReference type="GO" id="GO:0046677">
    <property type="term" value="P:response to antibiotic"/>
    <property type="evidence" value="ECO:0007669"/>
    <property type="project" value="UniProtKB-UniRule"/>
</dbReference>
<evidence type="ECO:0000313" key="15">
    <source>
        <dbReference type="EMBL" id="HER96723.1"/>
    </source>
</evidence>
<keyword evidence="14" id="KW-0961">Cell wall biogenesis/degradation</keyword>
<organism evidence="15">
    <name type="scientific">Rhodothermus marinus</name>
    <name type="common">Rhodothermus obamensis</name>
    <dbReference type="NCBI Taxonomy" id="29549"/>
    <lineage>
        <taxon>Bacteria</taxon>
        <taxon>Pseudomonadati</taxon>
        <taxon>Rhodothermota</taxon>
        <taxon>Rhodothermia</taxon>
        <taxon>Rhodothermales</taxon>
        <taxon>Rhodothermaceae</taxon>
        <taxon>Rhodothermus</taxon>
    </lineage>
</organism>
<evidence type="ECO:0000256" key="1">
    <source>
        <dbReference type="ARBA" id="ARBA00004651"/>
    </source>
</evidence>
<feature type="transmembrane region" description="Helical" evidence="14">
    <location>
        <begin position="122"/>
        <end position="140"/>
    </location>
</feature>
<dbReference type="GO" id="GO:0005886">
    <property type="term" value="C:plasma membrane"/>
    <property type="evidence" value="ECO:0007669"/>
    <property type="project" value="UniProtKB-SubCell"/>
</dbReference>
<protein>
    <recommendedName>
        <fullName evidence="4 14">Undecaprenyl-diphosphatase</fullName>
        <ecNumber evidence="3 14">3.6.1.27</ecNumber>
    </recommendedName>
    <alternativeName>
        <fullName evidence="12 14">Bacitracin resistance protein</fullName>
    </alternativeName>
    <alternativeName>
        <fullName evidence="11 14">Undecaprenyl pyrophosphate phosphatase</fullName>
    </alternativeName>
</protein>
<feature type="transmembrane region" description="Helical" evidence="14">
    <location>
        <begin position="40"/>
        <end position="59"/>
    </location>
</feature>
<dbReference type="GO" id="GO:0008360">
    <property type="term" value="P:regulation of cell shape"/>
    <property type="evidence" value="ECO:0007669"/>
    <property type="project" value="UniProtKB-KW"/>
</dbReference>
<feature type="transmembrane region" description="Helical" evidence="14">
    <location>
        <begin position="92"/>
        <end position="110"/>
    </location>
</feature>
<feature type="transmembrane region" description="Helical" evidence="14">
    <location>
        <begin position="250"/>
        <end position="268"/>
    </location>
</feature>
<dbReference type="GO" id="GO:0071555">
    <property type="term" value="P:cell wall organization"/>
    <property type="evidence" value="ECO:0007669"/>
    <property type="project" value="UniProtKB-KW"/>
</dbReference>
<accession>A0A7V2B1T3</accession>
<keyword evidence="10 14" id="KW-0046">Antibiotic resistance</keyword>
<sequence>MSWWEALVLGLLQGLTEFLPVSSSAHLVLGQYLLGLNPGGVTFEVFVHFGTVLSIITVYRQRIGGLVLETLRVLPRPAQWVQAYQERESFRLAVWILITLIPTGLVYLLMGDWIEQTFEHPRFAAGMLLVTGTLLVLTRLRRHPKGDLSSIKAFVVGVAQSAAMLPGISRSGATICAAIYQNVRPERAADFSFLMLLPVVLGATLLKGLELLAQPDAIGMLPLLVGTIAAYGSGIAAIKLLLRIVRRGHLAYFAYYCFAVGLLGLWLIR</sequence>
<evidence type="ECO:0000256" key="11">
    <source>
        <dbReference type="ARBA" id="ARBA00032707"/>
    </source>
</evidence>
<comment type="catalytic activity">
    <reaction evidence="13 14">
        <text>di-trans,octa-cis-undecaprenyl diphosphate + H2O = di-trans,octa-cis-undecaprenyl phosphate + phosphate + H(+)</text>
        <dbReference type="Rhea" id="RHEA:28094"/>
        <dbReference type="ChEBI" id="CHEBI:15377"/>
        <dbReference type="ChEBI" id="CHEBI:15378"/>
        <dbReference type="ChEBI" id="CHEBI:43474"/>
        <dbReference type="ChEBI" id="CHEBI:58405"/>
        <dbReference type="ChEBI" id="CHEBI:60392"/>
        <dbReference type="EC" id="3.6.1.27"/>
    </reaction>
</comment>
<reference evidence="15" key="1">
    <citation type="journal article" date="2020" name="mSystems">
        <title>Genome- and Community-Level Interaction Insights into Carbon Utilization and Element Cycling Functions of Hydrothermarchaeota in Hydrothermal Sediment.</title>
        <authorList>
            <person name="Zhou Z."/>
            <person name="Liu Y."/>
            <person name="Xu W."/>
            <person name="Pan J."/>
            <person name="Luo Z.H."/>
            <person name="Li M."/>
        </authorList>
    </citation>
    <scope>NUCLEOTIDE SEQUENCE [LARGE SCALE GENOMIC DNA]</scope>
    <source>
        <strain evidence="15">SpSt-143</strain>
    </source>
</reference>
<keyword evidence="7 14" id="KW-0378">Hydrolase</keyword>
<comment type="similarity">
    <text evidence="2 14">Belongs to the UppP family.</text>
</comment>
<dbReference type="InterPro" id="IPR003824">
    <property type="entry name" value="UppP"/>
</dbReference>
<keyword evidence="5 14" id="KW-1003">Cell membrane</keyword>
<dbReference type="AlphaFoldDB" id="A0A7V2B1T3"/>
<dbReference type="PANTHER" id="PTHR30622:SF2">
    <property type="entry name" value="UNDECAPRENYL-DIPHOSPHATASE"/>
    <property type="match status" value="1"/>
</dbReference>
<evidence type="ECO:0000256" key="3">
    <source>
        <dbReference type="ARBA" id="ARBA00012374"/>
    </source>
</evidence>
<dbReference type="PANTHER" id="PTHR30622">
    <property type="entry name" value="UNDECAPRENYL-DIPHOSPHATASE"/>
    <property type="match status" value="1"/>
</dbReference>
<comment type="caution">
    <text evidence="15">The sequence shown here is derived from an EMBL/GenBank/DDBJ whole genome shotgun (WGS) entry which is preliminary data.</text>
</comment>
<proteinExistence type="inferred from homology"/>
<evidence type="ECO:0000256" key="6">
    <source>
        <dbReference type="ARBA" id="ARBA00022692"/>
    </source>
</evidence>
<name>A0A7V2B1T3_RHOMR</name>
<comment type="function">
    <text evidence="14">Catalyzes the dephosphorylation of undecaprenyl diphosphate (UPP). Confers resistance to bacitracin.</text>
</comment>
<evidence type="ECO:0000256" key="9">
    <source>
        <dbReference type="ARBA" id="ARBA00023136"/>
    </source>
</evidence>
<evidence type="ECO:0000256" key="10">
    <source>
        <dbReference type="ARBA" id="ARBA00023251"/>
    </source>
</evidence>
<dbReference type="Pfam" id="PF02673">
    <property type="entry name" value="BacA"/>
    <property type="match status" value="1"/>
</dbReference>
<feature type="transmembrane region" description="Helical" evidence="14">
    <location>
        <begin position="218"/>
        <end position="238"/>
    </location>
</feature>
<keyword evidence="14" id="KW-0133">Cell shape</keyword>